<keyword evidence="2" id="KW-1185">Reference proteome</keyword>
<dbReference type="OrthoDB" id="799706at2"/>
<gene>
    <name evidence="1" type="ORF">Mucpa_6905</name>
</gene>
<dbReference type="SUPFAM" id="SSF47789">
    <property type="entry name" value="C-terminal domain of RNA polymerase alpha subunit"/>
    <property type="match status" value="1"/>
</dbReference>
<dbReference type="HOGENOM" id="CLU_2479949_0_0_10"/>
<evidence type="ECO:0000313" key="2">
    <source>
        <dbReference type="Proteomes" id="UP000002774"/>
    </source>
</evidence>
<dbReference type="RefSeq" id="WP_008513046.1">
    <property type="nucleotide sequence ID" value="NZ_CM001403.1"/>
</dbReference>
<dbReference type="EMBL" id="CM001403">
    <property type="protein sequence ID" value="EHQ30954.1"/>
    <property type="molecule type" value="Genomic_DNA"/>
</dbReference>
<sequence length="87" mass="10081">METELKKEELLLLHTKICDLPVSEKLRKGCSAMDFNTLQEIVDLGWGKLMEKKGFTFRWLTELTDFLESRALIHLLQARPNPPGDDH</sequence>
<reference evidence="1" key="1">
    <citation type="submission" date="2011-09" db="EMBL/GenBank/DDBJ databases">
        <title>The permanent draft genome of Mucilaginibacter paludis DSM 18603.</title>
        <authorList>
            <consortium name="US DOE Joint Genome Institute (JGI-PGF)"/>
            <person name="Lucas S."/>
            <person name="Han J."/>
            <person name="Lapidus A."/>
            <person name="Bruce D."/>
            <person name="Goodwin L."/>
            <person name="Pitluck S."/>
            <person name="Peters L."/>
            <person name="Kyrpides N."/>
            <person name="Mavromatis K."/>
            <person name="Ivanova N."/>
            <person name="Mikhailova N."/>
            <person name="Held B."/>
            <person name="Detter J.C."/>
            <person name="Tapia R."/>
            <person name="Han C."/>
            <person name="Land M."/>
            <person name="Hauser L."/>
            <person name="Markowitz V."/>
            <person name="Cheng J.-F."/>
            <person name="Hugenholtz P."/>
            <person name="Woyke T."/>
            <person name="Wu D."/>
            <person name="Tindall B."/>
            <person name="Brambilla E."/>
            <person name="Klenk H.-P."/>
            <person name="Eisen J.A."/>
        </authorList>
    </citation>
    <scope>NUCLEOTIDE SEQUENCE [LARGE SCALE GENOMIC DNA]</scope>
    <source>
        <strain evidence="1">DSM 18603</strain>
    </source>
</reference>
<organism evidence="1 2">
    <name type="scientific">Mucilaginibacter paludis DSM 18603</name>
    <dbReference type="NCBI Taxonomy" id="714943"/>
    <lineage>
        <taxon>Bacteria</taxon>
        <taxon>Pseudomonadati</taxon>
        <taxon>Bacteroidota</taxon>
        <taxon>Sphingobacteriia</taxon>
        <taxon>Sphingobacteriales</taxon>
        <taxon>Sphingobacteriaceae</taxon>
        <taxon>Mucilaginibacter</taxon>
    </lineage>
</organism>
<name>H1Y409_9SPHI</name>
<protein>
    <submittedName>
        <fullName evidence="1">Uncharacterized protein</fullName>
    </submittedName>
</protein>
<dbReference type="AlphaFoldDB" id="H1Y409"/>
<accession>H1Y409</accession>
<proteinExistence type="predicted"/>
<evidence type="ECO:0000313" key="1">
    <source>
        <dbReference type="EMBL" id="EHQ30954.1"/>
    </source>
</evidence>
<dbReference type="Proteomes" id="UP000002774">
    <property type="component" value="Chromosome"/>
</dbReference>